<accession>A0A163BVK4</accession>
<gene>
    <name evidence="1" type="ORF">ST47_g6831</name>
</gene>
<evidence type="ECO:0000313" key="2">
    <source>
        <dbReference type="Proteomes" id="UP000076837"/>
    </source>
</evidence>
<proteinExistence type="predicted"/>
<organism evidence="1 2">
    <name type="scientific">Didymella rabiei</name>
    <name type="common">Chickpea ascochyta blight fungus</name>
    <name type="synonym">Mycosphaerella rabiei</name>
    <dbReference type="NCBI Taxonomy" id="5454"/>
    <lineage>
        <taxon>Eukaryota</taxon>
        <taxon>Fungi</taxon>
        <taxon>Dikarya</taxon>
        <taxon>Ascomycota</taxon>
        <taxon>Pezizomycotina</taxon>
        <taxon>Dothideomycetes</taxon>
        <taxon>Pleosporomycetidae</taxon>
        <taxon>Pleosporales</taxon>
        <taxon>Pleosporineae</taxon>
        <taxon>Didymellaceae</taxon>
        <taxon>Ascochyta</taxon>
    </lineage>
</organism>
<dbReference type="Proteomes" id="UP000076837">
    <property type="component" value="Unassembled WGS sequence"/>
</dbReference>
<dbReference type="AlphaFoldDB" id="A0A163BVK4"/>
<evidence type="ECO:0000313" key="1">
    <source>
        <dbReference type="EMBL" id="KZM22031.1"/>
    </source>
</evidence>
<reference evidence="1 2" key="1">
    <citation type="journal article" date="2016" name="Sci. Rep.">
        <title>Draft genome sequencing and secretome analysis of fungal phytopathogen Ascochyta rabiei provides insight into the necrotrophic effector repertoire.</title>
        <authorList>
            <person name="Verma S."/>
            <person name="Gazara R.K."/>
            <person name="Nizam S."/>
            <person name="Parween S."/>
            <person name="Chattopadhyay D."/>
            <person name="Verma P.K."/>
        </authorList>
    </citation>
    <scope>NUCLEOTIDE SEQUENCE [LARGE SCALE GENOMIC DNA]</scope>
    <source>
        <strain evidence="1 2">ArDII</strain>
    </source>
</reference>
<dbReference type="EMBL" id="JYNV01000227">
    <property type="protein sequence ID" value="KZM22031.1"/>
    <property type="molecule type" value="Genomic_DNA"/>
</dbReference>
<sequence length="103" mass="11354">MSTLHLSYFGPPHNIQRYTQTVPATARKSPGQVIWWSYAIVSGDAEACSSPDRCPSPDLTTHGEDKYRALTPTALHKRNTVWILQSSAPLASQQSPLTRGFTV</sequence>
<keyword evidence="2" id="KW-1185">Reference proteome</keyword>
<comment type="caution">
    <text evidence="1">The sequence shown here is derived from an EMBL/GenBank/DDBJ whole genome shotgun (WGS) entry which is preliminary data.</text>
</comment>
<protein>
    <submittedName>
        <fullName evidence="1">Uncharacterized protein</fullName>
    </submittedName>
</protein>
<name>A0A163BVK4_DIDRA</name>